<reference evidence="2" key="1">
    <citation type="submission" date="2020-02" db="EMBL/GenBank/DDBJ databases">
        <authorList>
            <person name="Meier V. D."/>
        </authorList>
    </citation>
    <scope>NUCLEOTIDE SEQUENCE</scope>
    <source>
        <strain evidence="2">AVDCRST_MAG08</strain>
    </source>
</reference>
<feature type="region of interest" description="Disordered" evidence="1">
    <location>
        <begin position="1"/>
        <end position="42"/>
    </location>
</feature>
<dbReference type="AlphaFoldDB" id="A0A6J4J4B0"/>
<evidence type="ECO:0000313" key="2">
    <source>
        <dbReference type="EMBL" id="CAA9269956.1"/>
    </source>
</evidence>
<name>A0A6J4J4B0_9PROT</name>
<accession>A0A6J4J4B0</accession>
<feature type="region of interest" description="Disordered" evidence="1">
    <location>
        <begin position="54"/>
        <end position="103"/>
    </location>
</feature>
<feature type="non-terminal residue" evidence="2">
    <location>
        <position position="103"/>
    </location>
</feature>
<feature type="non-terminal residue" evidence="2">
    <location>
        <position position="1"/>
    </location>
</feature>
<evidence type="ECO:0000256" key="1">
    <source>
        <dbReference type="SAM" id="MobiDB-lite"/>
    </source>
</evidence>
<gene>
    <name evidence="2" type="ORF">AVDCRST_MAG08-3137</name>
</gene>
<dbReference type="EMBL" id="CADCTG010000234">
    <property type="protein sequence ID" value="CAA9269956.1"/>
    <property type="molecule type" value="Genomic_DNA"/>
</dbReference>
<feature type="compositionally biased region" description="Low complexity" evidence="1">
    <location>
        <begin position="1"/>
        <end position="17"/>
    </location>
</feature>
<protein>
    <submittedName>
        <fullName evidence="2">Mobile element protein</fullName>
    </submittedName>
</protein>
<proteinExistence type="predicted"/>
<sequence length="103" mass="9836">GEKAAQAGGDRGQAAPGRGSGGAGRDGGRARSGVRGDGGGPLLLAFGVRRAEVGPGEAAQAAGTGERPPAQSGGGPHPGEAGAQGSRLGKCMVRPSRARAELV</sequence>
<organism evidence="2">
    <name type="scientific">uncultured Acetobacteraceae bacterium</name>
    <dbReference type="NCBI Taxonomy" id="169975"/>
    <lineage>
        <taxon>Bacteria</taxon>
        <taxon>Pseudomonadati</taxon>
        <taxon>Pseudomonadota</taxon>
        <taxon>Alphaproteobacteria</taxon>
        <taxon>Acetobacterales</taxon>
        <taxon>Acetobacteraceae</taxon>
        <taxon>environmental samples</taxon>
    </lineage>
</organism>